<protein>
    <recommendedName>
        <fullName evidence="7">Lipase</fullName>
    </recommendedName>
</protein>
<evidence type="ECO:0000259" key="10">
    <source>
        <dbReference type="Pfam" id="PF04083"/>
    </source>
</evidence>
<evidence type="ECO:0000256" key="8">
    <source>
        <dbReference type="PIRSR" id="PIRSR000862-1"/>
    </source>
</evidence>
<organism evidence="11 12">
    <name type="scientific">Parnassius mnemosyne</name>
    <name type="common">clouded apollo</name>
    <dbReference type="NCBI Taxonomy" id="213953"/>
    <lineage>
        <taxon>Eukaryota</taxon>
        <taxon>Metazoa</taxon>
        <taxon>Ecdysozoa</taxon>
        <taxon>Arthropoda</taxon>
        <taxon>Hexapoda</taxon>
        <taxon>Insecta</taxon>
        <taxon>Pterygota</taxon>
        <taxon>Neoptera</taxon>
        <taxon>Endopterygota</taxon>
        <taxon>Lepidoptera</taxon>
        <taxon>Glossata</taxon>
        <taxon>Ditrysia</taxon>
        <taxon>Papilionoidea</taxon>
        <taxon>Papilionidae</taxon>
        <taxon>Parnassiinae</taxon>
        <taxon>Parnassini</taxon>
        <taxon>Parnassius</taxon>
        <taxon>Driopa</taxon>
    </lineage>
</organism>
<evidence type="ECO:0000256" key="6">
    <source>
        <dbReference type="ARBA" id="ARBA00023180"/>
    </source>
</evidence>
<dbReference type="InterPro" id="IPR006693">
    <property type="entry name" value="AB_hydrolase_lipase"/>
</dbReference>
<evidence type="ECO:0000313" key="12">
    <source>
        <dbReference type="Proteomes" id="UP001314205"/>
    </source>
</evidence>
<evidence type="ECO:0000313" key="11">
    <source>
        <dbReference type="EMBL" id="CAK1590799.1"/>
    </source>
</evidence>
<feature type="domain" description="Partial AB-hydrolase lipase" evidence="10">
    <location>
        <begin position="49"/>
        <end position="107"/>
    </location>
</feature>
<dbReference type="Gene3D" id="3.40.50.1820">
    <property type="entry name" value="alpha/beta hydrolase"/>
    <property type="match status" value="1"/>
</dbReference>
<dbReference type="FunFam" id="3.40.50.1820:FF:000057">
    <property type="entry name" value="Lipase"/>
    <property type="match status" value="1"/>
</dbReference>
<feature type="active site" description="Charge relay system" evidence="8">
    <location>
        <position position="359"/>
    </location>
</feature>
<dbReference type="GO" id="GO:0016042">
    <property type="term" value="P:lipid catabolic process"/>
    <property type="evidence" value="ECO:0007669"/>
    <property type="project" value="UniProtKB-KW"/>
</dbReference>
<reference evidence="11 12" key="1">
    <citation type="submission" date="2023-11" db="EMBL/GenBank/DDBJ databases">
        <authorList>
            <person name="Hedman E."/>
            <person name="Englund M."/>
            <person name="Stromberg M."/>
            <person name="Nyberg Akerstrom W."/>
            <person name="Nylinder S."/>
            <person name="Jareborg N."/>
            <person name="Kallberg Y."/>
            <person name="Kronander E."/>
        </authorList>
    </citation>
    <scope>NUCLEOTIDE SEQUENCE [LARGE SCALE GENOMIC DNA]</scope>
</reference>
<dbReference type="EMBL" id="CAVLGL010000086">
    <property type="protein sequence ID" value="CAK1590799.1"/>
    <property type="molecule type" value="Genomic_DNA"/>
</dbReference>
<sequence length="422" mass="47821">MFSKGIFVVTLFILYKITLNNANKEIQKYIDRKFKLHQGYPLDSLLNFTELTAKYGYPSEEHTVVTEDGYILTIFRIIRGKKCQGPIRSPPVLLMHGLLMSSDAWLDSGPESGLAYLLSDACYDLWAGNTRGNYYGKRHRTLNPETDIDFWQFTVNEIGSFDMPAVIDYILNYTSSENINYIGYSQGASTYFIMCSERKGYCDKVQVLIGLGPDSRNTYTKSIFSRLVAKAYQDLYPTLTEVGFYEALPLGGIVQQTIAFFCRDFVIADTFCRALLSMFDSPHPGSAETQTIRVLVGHFPAGTSVKNMVWYSQSLNVDDFQHFDYGTRANMELYGSLKPPAFNLSATTTPTVVISGKNDFLVVPADQEWLTSHLPNVLEHYIVEDSLWNHLDIAYSKLTGKDILPKILEYLSKYSYETDVGF</sequence>
<feature type="active site" description="Nucleophile" evidence="8">
    <location>
        <position position="185"/>
    </location>
</feature>
<name>A0AAV1L9T5_9NEOP</name>
<keyword evidence="5" id="KW-0443">Lipid metabolism</keyword>
<keyword evidence="4 7" id="KW-0442">Lipid degradation</keyword>
<feature type="signal peptide" evidence="9">
    <location>
        <begin position="1"/>
        <end position="22"/>
    </location>
</feature>
<dbReference type="PANTHER" id="PTHR11005">
    <property type="entry name" value="LYSOSOMAL ACID LIPASE-RELATED"/>
    <property type="match status" value="1"/>
</dbReference>
<comment type="similarity">
    <text evidence="1 7">Belongs to the AB hydrolase superfamily. Lipase family.</text>
</comment>
<feature type="chain" id="PRO_5043830418" description="Lipase" evidence="9">
    <location>
        <begin position="23"/>
        <end position="422"/>
    </location>
</feature>
<dbReference type="GO" id="GO:0016788">
    <property type="term" value="F:hydrolase activity, acting on ester bonds"/>
    <property type="evidence" value="ECO:0007669"/>
    <property type="project" value="InterPro"/>
</dbReference>
<gene>
    <name evidence="11" type="ORF">PARMNEM_LOCUS11114</name>
</gene>
<dbReference type="PIRSF" id="PIRSF000862">
    <property type="entry name" value="Steryl_ester_lip"/>
    <property type="match status" value="1"/>
</dbReference>
<evidence type="ECO:0000256" key="7">
    <source>
        <dbReference type="PIRNR" id="PIRNR000862"/>
    </source>
</evidence>
<evidence type="ECO:0000256" key="9">
    <source>
        <dbReference type="SAM" id="SignalP"/>
    </source>
</evidence>
<evidence type="ECO:0000256" key="5">
    <source>
        <dbReference type="ARBA" id="ARBA00023098"/>
    </source>
</evidence>
<comment type="caution">
    <text evidence="11">The sequence shown here is derived from an EMBL/GenBank/DDBJ whole genome shotgun (WGS) entry which is preliminary data.</text>
</comment>
<keyword evidence="3 7" id="KW-0378">Hydrolase</keyword>
<evidence type="ECO:0000256" key="1">
    <source>
        <dbReference type="ARBA" id="ARBA00010701"/>
    </source>
</evidence>
<dbReference type="InterPro" id="IPR029058">
    <property type="entry name" value="AB_hydrolase_fold"/>
</dbReference>
<feature type="active site" description="Charge relay system" evidence="8">
    <location>
        <position position="390"/>
    </location>
</feature>
<keyword evidence="6" id="KW-0325">Glycoprotein</keyword>
<keyword evidence="2 9" id="KW-0732">Signal</keyword>
<dbReference type="Proteomes" id="UP001314205">
    <property type="component" value="Unassembled WGS sequence"/>
</dbReference>
<evidence type="ECO:0000256" key="2">
    <source>
        <dbReference type="ARBA" id="ARBA00022729"/>
    </source>
</evidence>
<dbReference type="InterPro" id="IPR025483">
    <property type="entry name" value="Lipase_euk"/>
</dbReference>
<keyword evidence="12" id="KW-1185">Reference proteome</keyword>
<proteinExistence type="inferred from homology"/>
<evidence type="ECO:0000256" key="3">
    <source>
        <dbReference type="ARBA" id="ARBA00022801"/>
    </source>
</evidence>
<evidence type="ECO:0000256" key="4">
    <source>
        <dbReference type="ARBA" id="ARBA00022963"/>
    </source>
</evidence>
<accession>A0AAV1L9T5</accession>
<dbReference type="AlphaFoldDB" id="A0AAV1L9T5"/>
<dbReference type="Pfam" id="PF04083">
    <property type="entry name" value="Abhydro_lipase"/>
    <property type="match status" value="1"/>
</dbReference>
<dbReference type="SUPFAM" id="SSF53474">
    <property type="entry name" value="alpha/beta-Hydrolases"/>
    <property type="match status" value="1"/>
</dbReference>